<reference evidence="2 3" key="1">
    <citation type="submission" date="2020-08" db="EMBL/GenBank/DDBJ databases">
        <title>Plant Genome Project.</title>
        <authorList>
            <person name="Zhang R.-G."/>
        </authorList>
    </citation>
    <scope>NUCLEOTIDE SEQUENCE [LARGE SCALE GENOMIC DNA]</scope>
    <source>
        <tissue evidence="2">Rhizome</tissue>
    </source>
</reference>
<proteinExistence type="predicted"/>
<dbReference type="EMBL" id="JACMSC010000017">
    <property type="protein sequence ID" value="KAG6479446.1"/>
    <property type="molecule type" value="Genomic_DNA"/>
</dbReference>
<accession>A0A8J5F5H8</accession>
<evidence type="ECO:0000313" key="3">
    <source>
        <dbReference type="Proteomes" id="UP000734854"/>
    </source>
</evidence>
<dbReference type="AlphaFoldDB" id="A0A8J5F5H8"/>
<organism evidence="2 3">
    <name type="scientific">Zingiber officinale</name>
    <name type="common">Ginger</name>
    <name type="synonym">Amomum zingiber</name>
    <dbReference type="NCBI Taxonomy" id="94328"/>
    <lineage>
        <taxon>Eukaryota</taxon>
        <taxon>Viridiplantae</taxon>
        <taxon>Streptophyta</taxon>
        <taxon>Embryophyta</taxon>
        <taxon>Tracheophyta</taxon>
        <taxon>Spermatophyta</taxon>
        <taxon>Magnoliopsida</taxon>
        <taxon>Liliopsida</taxon>
        <taxon>Zingiberales</taxon>
        <taxon>Zingiberaceae</taxon>
        <taxon>Zingiber</taxon>
    </lineage>
</organism>
<protein>
    <submittedName>
        <fullName evidence="2">Uncharacterized protein</fullName>
    </submittedName>
</protein>
<comment type="caution">
    <text evidence="2">The sequence shown here is derived from an EMBL/GenBank/DDBJ whole genome shotgun (WGS) entry which is preliminary data.</text>
</comment>
<feature type="compositionally biased region" description="Polar residues" evidence="1">
    <location>
        <begin position="10"/>
        <end position="29"/>
    </location>
</feature>
<dbReference type="Proteomes" id="UP000734854">
    <property type="component" value="Unassembled WGS sequence"/>
</dbReference>
<evidence type="ECO:0000313" key="2">
    <source>
        <dbReference type="EMBL" id="KAG6479446.1"/>
    </source>
</evidence>
<evidence type="ECO:0000256" key="1">
    <source>
        <dbReference type="SAM" id="MobiDB-lite"/>
    </source>
</evidence>
<name>A0A8J5F5H8_ZINOF</name>
<gene>
    <name evidence="2" type="ORF">ZIOFF_062912</name>
</gene>
<sequence>MTLPFLLPASGSSSHGTVNQGTTSPSGSAIRSFASGVRIEGLVSSSKGGGGPAYMGQVFSMLNPSGNDLKAVTTRFDKKVEQFMRLEFFLCKK</sequence>
<keyword evidence="3" id="KW-1185">Reference proteome</keyword>
<feature type="region of interest" description="Disordered" evidence="1">
    <location>
        <begin position="1"/>
        <end position="29"/>
    </location>
</feature>